<dbReference type="EMBL" id="JAYMYQ010000005">
    <property type="protein sequence ID" value="KAK7329932.1"/>
    <property type="molecule type" value="Genomic_DNA"/>
</dbReference>
<dbReference type="AlphaFoldDB" id="A0AAN9L860"/>
<feature type="domain" description="WRKY" evidence="8">
    <location>
        <begin position="260"/>
        <end position="318"/>
    </location>
</feature>
<feature type="domain" description="WRKY" evidence="8">
    <location>
        <begin position="424"/>
        <end position="489"/>
    </location>
</feature>
<dbReference type="SMART" id="SM00774">
    <property type="entry name" value="WRKY"/>
    <property type="match status" value="2"/>
</dbReference>
<dbReference type="InterPro" id="IPR036576">
    <property type="entry name" value="WRKY_dom_sf"/>
</dbReference>
<dbReference type="PROSITE" id="PS50811">
    <property type="entry name" value="WRKY"/>
    <property type="match status" value="2"/>
</dbReference>
<dbReference type="GO" id="GO:0005634">
    <property type="term" value="C:nucleus"/>
    <property type="evidence" value="ECO:0007669"/>
    <property type="project" value="UniProtKB-SubCell"/>
</dbReference>
<feature type="compositionally biased region" description="Low complexity" evidence="7">
    <location>
        <begin position="203"/>
        <end position="220"/>
    </location>
</feature>
<protein>
    <recommendedName>
        <fullName evidence="8">WRKY domain-containing protein</fullName>
    </recommendedName>
</protein>
<keyword evidence="3" id="KW-0805">Transcription regulation</keyword>
<comment type="subcellular location">
    <subcellularLocation>
        <location evidence="1">Nucleus</location>
    </subcellularLocation>
</comment>
<evidence type="ECO:0000313" key="9">
    <source>
        <dbReference type="EMBL" id="KAK7329932.1"/>
    </source>
</evidence>
<gene>
    <name evidence="9" type="ORF">VNO77_24114</name>
</gene>
<dbReference type="GO" id="GO:0043565">
    <property type="term" value="F:sequence-specific DNA binding"/>
    <property type="evidence" value="ECO:0007669"/>
    <property type="project" value="InterPro"/>
</dbReference>
<dbReference type="PANTHER" id="PTHR31221">
    <property type="entry name" value="WRKY TRANSCRIPTION FACTOR PROTEIN 1-RELATED"/>
    <property type="match status" value="1"/>
</dbReference>
<evidence type="ECO:0000256" key="5">
    <source>
        <dbReference type="ARBA" id="ARBA00023163"/>
    </source>
</evidence>
<evidence type="ECO:0000256" key="6">
    <source>
        <dbReference type="ARBA" id="ARBA00023242"/>
    </source>
</evidence>
<feature type="region of interest" description="Disordered" evidence="7">
    <location>
        <begin position="202"/>
        <end position="223"/>
    </location>
</feature>
<dbReference type="InterPro" id="IPR044810">
    <property type="entry name" value="WRKY_plant"/>
</dbReference>
<feature type="region of interest" description="Disordered" evidence="7">
    <location>
        <begin position="72"/>
        <end position="170"/>
    </location>
</feature>
<evidence type="ECO:0000259" key="8">
    <source>
        <dbReference type="PROSITE" id="PS50811"/>
    </source>
</evidence>
<dbReference type="Proteomes" id="UP001367508">
    <property type="component" value="Unassembled WGS sequence"/>
</dbReference>
<evidence type="ECO:0000313" key="10">
    <source>
        <dbReference type="Proteomes" id="UP001367508"/>
    </source>
</evidence>
<dbReference type="PANTHER" id="PTHR31221:SF150">
    <property type="entry name" value="WRKY TRANSCRIPTION FACTOR 32-RELATED"/>
    <property type="match status" value="1"/>
</dbReference>
<comment type="caution">
    <text evidence="9">The sequence shown here is derived from an EMBL/GenBank/DDBJ whole genome shotgun (WGS) entry which is preliminary data.</text>
</comment>
<keyword evidence="2" id="KW-0677">Repeat</keyword>
<accession>A0AAN9L860</accession>
<dbReference type="Pfam" id="PF03106">
    <property type="entry name" value="WRKY"/>
    <property type="match status" value="2"/>
</dbReference>
<dbReference type="GO" id="GO:0003700">
    <property type="term" value="F:DNA-binding transcription factor activity"/>
    <property type="evidence" value="ECO:0007669"/>
    <property type="project" value="InterPro"/>
</dbReference>
<keyword evidence="4" id="KW-0238">DNA-binding</keyword>
<keyword evidence="6" id="KW-0539">Nucleus</keyword>
<reference evidence="9 10" key="1">
    <citation type="submission" date="2024-01" db="EMBL/GenBank/DDBJ databases">
        <title>The genomes of 5 underutilized Papilionoideae crops provide insights into root nodulation and disease resistanc.</title>
        <authorList>
            <person name="Jiang F."/>
        </authorList>
    </citation>
    <scope>NUCLEOTIDE SEQUENCE [LARGE SCALE GENOMIC DNA]</scope>
    <source>
        <strain evidence="9">LVBAO_FW01</strain>
        <tissue evidence="9">Leaves</tissue>
    </source>
</reference>
<evidence type="ECO:0000256" key="3">
    <source>
        <dbReference type="ARBA" id="ARBA00023015"/>
    </source>
</evidence>
<dbReference type="InterPro" id="IPR003657">
    <property type="entry name" value="WRKY_dom"/>
</dbReference>
<proteinExistence type="predicted"/>
<evidence type="ECO:0000256" key="1">
    <source>
        <dbReference type="ARBA" id="ARBA00004123"/>
    </source>
</evidence>
<keyword evidence="10" id="KW-1185">Reference proteome</keyword>
<feature type="compositionally biased region" description="Basic and acidic residues" evidence="7">
    <location>
        <begin position="383"/>
        <end position="403"/>
    </location>
</feature>
<feature type="compositionally biased region" description="Polar residues" evidence="7">
    <location>
        <begin position="12"/>
        <end position="23"/>
    </location>
</feature>
<evidence type="ECO:0000256" key="2">
    <source>
        <dbReference type="ARBA" id="ARBA00022737"/>
    </source>
</evidence>
<organism evidence="9 10">
    <name type="scientific">Canavalia gladiata</name>
    <name type="common">Sword bean</name>
    <name type="synonym">Dolichos gladiatus</name>
    <dbReference type="NCBI Taxonomy" id="3824"/>
    <lineage>
        <taxon>Eukaryota</taxon>
        <taxon>Viridiplantae</taxon>
        <taxon>Streptophyta</taxon>
        <taxon>Embryophyta</taxon>
        <taxon>Tracheophyta</taxon>
        <taxon>Spermatophyta</taxon>
        <taxon>Magnoliopsida</taxon>
        <taxon>eudicotyledons</taxon>
        <taxon>Gunneridae</taxon>
        <taxon>Pentapetalae</taxon>
        <taxon>rosids</taxon>
        <taxon>fabids</taxon>
        <taxon>Fabales</taxon>
        <taxon>Fabaceae</taxon>
        <taxon>Papilionoideae</taxon>
        <taxon>50 kb inversion clade</taxon>
        <taxon>NPAAA clade</taxon>
        <taxon>indigoferoid/millettioid clade</taxon>
        <taxon>Phaseoleae</taxon>
        <taxon>Canavalia</taxon>
    </lineage>
</organism>
<dbReference type="SUPFAM" id="SSF118290">
    <property type="entry name" value="WRKY DNA-binding domain"/>
    <property type="match status" value="2"/>
</dbReference>
<name>A0AAN9L860_CANGL</name>
<dbReference type="Gene3D" id="2.20.25.80">
    <property type="entry name" value="WRKY domain"/>
    <property type="match status" value="2"/>
</dbReference>
<evidence type="ECO:0000256" key="7">
    <source>
        <dbReference type="SAM" id="MobiDB-lite"/>
    </source>
</evidence>
<evidence type="ECO:0000256" key="4">
    <source>
        <dbReference type="ARBA" id="ARBA00023125"/>
    </source>
</evidence>
<sequence>MVVELEKRHLSQCKSETRTPTSKQTRKLSHTETVAFRVTRNVSFSDTIKLTTARNLAFSLCYCVAMAERRSSEALPAEAPELHRKGNDSEQKAEDTKERVAESPCAAESQRGELPSPNEPRTESNLETLAGVPSSVESPALQHRSDDLQGSSTPRNSGGKAESKETVGPPEKEIIARETAQALQTQTENQLQVSVCSTPLSELSPTSVTQSLSSVSSPTVRKPKICTPKVNNVHVPEVDKKNPSGGKTLSAVSVSRTSASDGYNWRKYGQKQVKSPTGSRSYYRCTHADCCAKKIECCDHSGHVIDIVYKSEHSHDPPRKTNSIRESKFLSSSELIVLPEQAVRVLKDPDSSISSKELLQDAPCSADKKRQNSSNTSDNGKVILKEEHVNEPEPKRRMKKGDLTDIDSPIKPGKKPKFVVHAAGDVGISGDGYRWRKYGQKMVKGNLHPRNYYRCTSAGCPVRKHIETAVDNSDAVIITYKGVHDHDMPVPKKRHGLPSAPLVAASAPASMNMQMKKPNSPRNQKVSTQWSVDTEGELTGEALDLGGEKAMESARTLLSIGFEIKPC</sequence>
<feature type="compositionally biased region" description="Basic and acidic residues" evidence="7">
    <location>
        <begin position="161"/>
        <end position="170"/>
    </location>
</feature>
<dbReference type="FunFam" id="2.20.25.80:FF:000006">
    <property type="entry name" value="WRKY transcription factor"/>
    <property type="match status" value="1"/>
</dbReference>
<feature type="compositionally biased region" description="Basic and acidic residues" evidence="7">
    <location>
        <begin position="80"/>
        <end position="101"/>
    </location>
</feature>
<feature type="region of interest" description="Disordered" evidence="7">
    <location>
        <begin position="357"/>
        <end position="412"/>
    </location>
</feature>
<feature type="region of interest" description="Disordered" evidence="7">
    <location>
        <begin position="1"/>
        <end position="28"/>
    </location>
</feature>
<keyword evidence="5" id="KW-0804">Transcription</keyword>